<evidence type="ECO:0000256" key="5">
    <source>
        <dbReference type="SAM" id="MobiDB-lite"/>
    </source>
</evidence>
<dbReference type="GO" id="GO:0003723">
    <property type="term" value="F:RNA binding"/>
    <property type="evidence" value="ECO:0007669"/>
    <property type="project" value="TreeGrafter"/>
</dbReference>
<feature type="region of interest" description="Disordered" evidence="5">
    <location>
        <begin position="607"/>
        <end position="655"/>
    </location>
</feature>
<sequence length="655" mass="74744">MDARFARLRSDPRFRRPRKDKSKLVVDQRFKGVFEPKTKTGRVDKYGRPISAVHEQENLRRFYRLESEDVIPPPLPDYARGEALLESSDEESDASLSDAEHYSTDPIDLAGGNADADIDLDEENFADLDAQAAEYSKSHPDEDHAQVSQTNRLAVVNLDWDHVRAVHLFKICSSLVSPTASSMAPPHSKISSEPSRVVRGKVLSVRIYTSDFGKERLAREEKEGPPPEIFKQSQLGEDEEVNEKNIYNVGDENEYDEDALRKYQLERLRYFYAIITCDTPETAAHIFSELEGTELERSANIFDLSFVPDDMAFDQEFRDEATDDDSAHYRGVDFVTDALRHSKVKLTWDEDDPERNRVTRRALTRKEMEEADYSAFLASSEDDSDDDQHSGDKSKSKSLSRDKLRSLLLSSGGDELPEGWDRGEDVGDVDMEITFTPGLTESKSDRDETTLEKYQRKTKEKRKKKKAETREEMNAPDEFFDAEDDAPAPTKQSKSSAKKNVVGDKPSRSVSTTEELSLLVSADRPTAEPPHFNMKTIIKAEKERQRKGKKKRKMAEDELNEMQEDFTLDVNDSRFKVLHEEHAFAIDPSNPHFKKTKGMDALLQERAKRQRQKQDVVEGVRRPAEDGRSLQNLVESVKRKSNIVAANGKRRKLQD</sequence>
<feature type="compositionally biased region" description="Basic and acidic residues" evidence="5">
    <location>
        <begin position="1"/>
        <end position="14"/>
    </location>
</feature>
<proteinExistence type="inferred from homology"/>
<dbReference type="PANTHER" id="PTHR12202">
    <property type="entry name" value="ESF1 HOMOLOG"/>
    <property type="match status" value="1"/>
</dbReference>
<feature type="compositionally biased region" description="Basic and acidic residues" evidence="5">
    <location>
        <begin position="442"/>
        <end position="457"/>
    </location>
</feature>
<dbReference type="GO" id="GO:0006364">
    <property type="term" value="P:rRNA processing"/>
    <property type="evidence" value="ECO:0007669"/>
    <property type="project" value="InterPro"/>
</dbReference>
<feature type="domain" description="NUC153" evidence="6">
    <location>
        <begin position="572"/>
        <end position="599"/>
    </location>
</feature>
<dbReference type="InterPro" id="IPR056750">
    <property type="entry name" value="RRM_ESF1"/>
</dbReference>
<protein>
    <recommendedName>
        <fullName evidence="10">NUC153 domain-containing protein</fullName>
    </recommendedName>
</protein>
<feature type="region of interest" description="Disordered" evidence="5">
    <location>
        <begin position="85"/>
        <end position="115"/>
    </location>
</feature>
<feature type="compositionally biased region" description="Basic and acidic residues" evidence="5">
    <location>
        <begin position="607"/>
        <end position="628"/>
    </location>
</feature>
<accession>A0AAD6YPC3</accession>
<feature type="compositionally biased region" description="Acidic residues" evidence="5">
    <location>
        <begin position="474"/>
        <end position="486"/>
    </location>
</feature>
<reference evidence="8" key="1">
    <citation type="submission" date="2023-03" db="EMBL/GenBank/DDBJ databases">
        <title>Massive genome expansion in bonnet fungi (Mycena s.s.) driven by repeated elements and novel gene families across ecological guilds.</title>
        <authorList>
            <consortium name="Lawrence Berkeley National Laboratory"/>
            <person name="Harder C.B."/>
            <person name="Miyauchi S."/>
            <person name="Viragh M."/>
            <person name="Kuo A."/>
            <person name="Thoen E."/>
            <person name="Andreopoulos B."/>
            <person name="Lu D."/>
            <person name="Skrede I."/>
            <person name="Drula E."/>
            <person name="Henrissat B."/>
            <person name="Morin E."/>
            <person name="Kohler A."/>
            <person name="Barry K."/>
            <person name="LaButti K."/>
            <person name="Morin E."/>
            <person name="Salamov A."/>
            <person name="Lipzen A."/>
            <person name="Mereny Z."/>
            <person name="Hegedus B."/>
            <person name="Baldrian P."/>
            <person name="Stursova M."/>
            <person name="Weitz H."/>
            <person name="Taylor A."/>
            <person name="Grigoriev I.V."/>
            <person name="Nagy L.G."/>
            <person name="Martin F."/>
            <person name="Kauserud H."/>
        </authorList>
    </citation>
    <scope>NUCLEOTIDE SEQUENCE</scope>
    <source>
        <strain evidence="8">9144</strain>
    </source>
</reference>
<dbReference type="Proteomes" id="UP001219525">
    <property type="component" value="Unassembled WGS sequence"/>
</dbReference>
<feature type="domain" description="ESF1 RRM" evidence="7">
    <location>
        <begin position="150"/>
        <end position="322"/>
    </location>
</feature>
<dbReference type="Pfam" id="PF25121">
    <property type="entry name" value="RRM_ESF1"/>
    <property type="match status" value="1"/>
</dbReference>
<name>A0AAD6YPC3_9AGAR</name>
<keyword evidence="4" id="KW-0539">Nucleus</keyword>
<dbReference type="AlphaFoldDB" id="A0AAD6YPC3"/>
<keyword evidence="3" id="KW-0175">Coiled coil</keyword>
<evidence type="ECO:0000256" key="1">
    <source>
        <dbReference type="ARBA" id="ARBA00004604"/>
    </source>
</evidence>
<gene>
    <name evidence="8" type="ORF">GGX14DRAFT_639656</name>
</gene>
<comment type="subcellular location">
    <subcellularLocation>
        <location evidence="1">Nucleus</location>
        <location evidence="1">Nucleolus</location>
    </subcellularLocation>
</comment>
<evidence type="ECO:0000259" key="6">
    <source>
        <dbReference type="Pfam" id="PF08159"/>
    </source>
</evidence>
<dbReference type="EMBL" id="JARJCW010000004">
    <property type="protein sequence ID" value="KAJ7225565.1"/>
    <property type="molecule type" value="Genomic_DNA"/>
</dbReference>
<evidence type="ECO:0000256" key="2">
    <source>
        <dbReference type="ARBA" id="ARBA00009087"/>
    </source>
</evidence>
<comment type="similarity">
    <text evidence="2">Belongs to the ESF1 family.</text>
</comment>
<evidence type="ECO:0008006" key="10">
    <source>
        <dbReference type="Google" id="ProtNLM"/>
    </source>
</evidence>
<keyword evidence="9" id="KW-1185">Reference proteome</keyword>
<dbReference type="Pfam" id="PF08159">
    <property type="entry name" value="NUC153"/>
    <property type="match status" value="1"/>
</dbReference>
<dbReference type="InterPro" id="IPR012580">
    <property type="entry name" value="NUC153"/>
</dbReference>
<dbReference type="GO" id="GO:0005730">
    <property type="term" value="C:nucleolus"/>
    <property type="evidence" value="ECO:0007669"/>
    <property type="project" value="UniProtKB-SubCell"/>
</dbReference>
<dbReference type="InterPro" id="IPR039754">
    <property type="entry name" value="Esf1"/>
</dbReference>
<feature type="compositionally biased region" description="Basic and acidic residues" evidence="5">
    <location>
        <begin position="387"/>
        <end position="405"/>
    </location>
</feature>
<evidence type="ECO:0000313" key="9">
    <source>
        <dbReference type="Proteomes" id="UP001219525"/>
    </source>
</evidence>
<evidence type="ECO:0000256" key="4">
    <source>
        <dbReference type="ARBA" id="ARBA00023242"/>
    </source>
</evidence>
<dbReference type="PANTHER" id="PTHR12202:SF0">
    <property type="entry name" value="ESF1 HOMOLOG"/>
    <property type="match status" value="1"/>
</dbReference>
<feature type="region of interest" description="Disordered" evidence="5">
    <location>
        <begin position="377"/>
        <end position="560"/>
    </location>
</feature>
<evidence type="ECO:0000313" key="8">
    <source>
        <dbReference type="EMBL" id="KAJ7225565.1"/>
    </source>
</evidence>
<evidence type="ECO:0000256" key="3">
    <source>
        <dbReference type="ARBA" id="ARBA00023054"/>
    </source>
</evidence>
<organism evidence="8 9">
    <name type="scientific">Mycena pura</name>
    <dbReference type="NCBI Taxonomy" id="153505"/>
    <lineage>
        <taxon>Eukaryota</taxon>
        <taxon>Fungi</taxon>
        <taxon>Dikarya</taxon>
        <taxon>Basidiomycota</taxon>
        <taxon>Agaricomycotina</taxon>
        <taxon>Agaricomycetes</taxon>
        <taxon>Agaricomycetidae</taxon>
        <taxon>Agaricales</taxon>
        <taxon>Marasmiineae</taxon>
        <taxon>Mycenaceae</taxon>
        <taxon>Mycena</taxon>
    </lineage>
</organism>
<feature type="compositionally biased region" description="Basic residues" evidence="5">
    <location>
        <begin position="458"/>
        <end position="467"/>
    </location>
</feature>
<comment type="caution">
    <text evidence="8">The sequence shown here is derived from an EMBL/GenBank/DDBJ whole genome shotgun (WGS) entry which is preliminary data.</text>
</comment>
<evidence type="ECO:0000259" key="7">
    <source>
        <dbReference type="Pfam" id="PF25121"/>
    </source>
</evidence>
<feature type="region of interest" description="Disordered" evidence="5">
    <location>
        <begin position="1"/>
        <end position="21"/>
    </location>
</feature>